<evidence type="ECO:0000259" key="3">
    <source>
        <dbReference type="PROSITE" id="PS50075"/>
    </source>
</evidence>
<dbReference type="Proteomes" id="UP000470404">
    <property type="component" value="Unassembled WGS sequence"/>
</dbReference>
<dbReference type="PROSITE" id="PS00012">
    <property type="entry name" value="PHOSPHOPANTETHEINE"/>
    <property type="match status" value="1"/>
</dbReference>
<evidence type="ECO:0000256" key="1">
    <source>
        <dbReference type="ARBA" id="ARBA00022450"/>
    </source>
</evidence>
<evidence type="ECO:0000313" key="4">
    <source>
        <dbReference type="EMBL" id="NEC59573.1"/>
    </source>
</evidence>
<dbReference type="GO" id="GO:0031177">
    <property type="term" value="F:phosphopantetheine binding"/>
    <property type="evidence" value="ECO:0007669"/>
    <property type="project" value="InterPro"/>
</dbReference>
<dbReference type="STRING" id="112413.SAMN05421854_11969"/>
<dbReference type="GO" id="GO:0005737">
    <property type="term" value="C:cytoplasm"/>
    <property type="evidence" value="ECO:0007669"/>
    <property type="project" value="TreeGrafter"/>
</dbReference>
<dbReference type="AlphaFoldDB" id="A0A1I6AJ07"/>
<dbReference type="Pfam" id="PF00550">
    <property type="entry name" value="PP-binding"/>
    <property type="match status" value="1"/>
</dbReference>
<dbReference type="Gene3D" id="1.10.1200.10">
    <property type="entry name" value="ACP-like"/>
    <property type="match status" value="1"/>
</dbReference>
<reference evidence="4 7" key="2">
    <citation type="submission" date="2020-01" db="EMBL/GenBank/DDBJ databases">
        <title>Insect and environment-associated Actinomycetes.</title>
        <authorList>
            <person name="Currrie C."/>
            <person name="Chevrette M."/>
            <person name="Carlson C."/>
            <person name="Stubbendieck R."/>
            <person name="Wendt-Pienkowski E."/>
        </authorList>
    </citation>
    <scope>NUCLEOTIDE SEQUENCE [LARGE SCALE GENOMIC DNA]</scope>
    <source>
        <strain evidence="4 7">SID8386</strain>
    </source>
</reference>
<gene>
    <name evidence="4" type="ORF">G3I59_29340</name>
    <name evidence="5" type="ORF">SAMN05421854_11969</name>
</gene>
<keyword evidence="7" id="KW-1185">Reference proteome</keyword>
<name>A0A1I6AJ07_9PSEU</name>
<dbReference type="InterPro" id="IPR006162">
    <property type="entry name" value="Ppantetheine_attach_site"/>
</dbReference>
<evidence type="ECO:0000313" key="7">
    <source>
        <dbReference type="Proteomes" id="UP000470404"/>
    </source>
</evidence>
<dbReference type="GO" id="GO:0043041">
    <property type="term" value="P:amino acid activation for nonribosomal peptide biosynthetic process"/>
    <property type="evidence" value="ECO:0007669"/>
    <property type="project" value="TreeGrafter"/>
</dbReference>
<evidence type="ECO:0000313" key="6">
    <source>
        <dbReference type="Proteomes" id="UP000199137"/>
    </source>
</evidence>
<dbReference type="PANTHER" id="PTHR45527:SF1">
    <property type="entry name" value="FATTY ACID SYNTHASE"/>
    <property type="match status" value="1"/>
</dbReference>
<dbReference type="SUPFAM" id="SSF47336">
    <property type="entry name" value="ACP-like"/>
    <property type="match status" value="1"/>
</dbReference>
<dbReference type="GO" id="GO:0044550">
    <property type="term" value="P:secondary metabolite biosynthetic process"/>
    <property type="evidence" value="ECO:0007669"/>
    <property type="project" value="TreeGrafter"/>
</dbReference>
<dbReference type="PROSITE" id="PS50075">
    <property type="entry name" value="CARRIER"/>
    <property type="match status" value="1"/>
</dbReference>
<dbReference type="InterPro" id="IPR009081">
    <property type="entry name" value="PP-bd_ACP"/>
</dbReference>
<dbReference type="EMBL" id="JAAGNC010000148">
    <property type="protein sequence ID" value="NEC59573.1"/>
    <property type="molecule type" value="Genomic_DNA"/>
</dbReference>
<evidence type="ECO:0000313" key="5">
    <source>
        <dbReference type="EMBL" id="SFQ68678.1"/>
    </source>
</evidence>
<dbReference type="Proteomes" id="UP000199137">
    <property type="component" value="Unassembled WGS sequence"/>
</dbReference>
<dbReference type="PANTHER" id="PTHR45527">
    <property type="entry name" value="NONRIBOSOMAL PEPTIDE SYNTHETASE"/>
    <property type="match status" value="1"/>
</dbReference>
<reference evidence="5 6" key="1">
    <citation type="submission" date="2016-10" db="EMBL/GenBank/DDBJ databases">
        <authorList>
            <person name="de Groot N.N."/>
        </authorList>
    </citation>
    <scope>NUCLEOTIDE SEQUENCE [LARGE SCALE GENOMIC DNA]</scope>
    <source>
        <strain evidence="5 6">DSM 44637</strain>
    </source>
</reference>
<dbReference type="SMART" id="SM00823">
    <property type="entry name" value="PKS_PP"/>
    <property type="match status" value="1"/>
</dbReference>
<feature type="domain" description="Carrier" evidence="3">
    <location>
        <begin position="8"/>
        <end position="83"/>
    </location>
</feature>
<evidence type="ECO:0000256" key="2">
    <source>
        <dbReference type="ARBA" id="ARBA00022553"/>
    </source>
</evidence>
<dbReference type="EMBL" id="FOWC01000019">
    <property type="protein sequence ID" value="SFQ68678.1"/>
    <property type="molecule type" value="Genomic_DNA"/>
</dbReference>
<dbReference type="RefSeq" id="WP_067594013.1">
    <property type="nucleotide sequence ID" value="NZ_FOWC01000019.1"/>
</dbReference>
<dbReference type="OrthoDB" id="3671040at2"/>
<organism evidence="5 6">
    <name type="scientific">Amycolatopsis rubida</name>
    <dbReference type="NCBI Taxonomy" id="112413"/>
    <lineage>
        <taxon>Bacteria</taxon>
        <taxon>Bacillati</taxon>
        <taxon>Actinomycetota</taxon>
        <taxon>Actinomycetes</taxon>
        <taxon>Pseudonocardiales</taxon>
        <taxon>Pseudonocardiaceae</taxon>
        <taxon>Amycolatopsis</taxon>
    </lineage>
</organism>
<dbReference type="InterPro" id="IPR020806">
    <property type="entry name" value="PKS_PP-bd"/>
</dbReference>
<proteinExistence type="predicted"/>
<sequence>MIRGPAWFRRRRLERELTEVWCAVLRRERIGRTDRFADLGGDSIAAVRIVNALADRLGTDLSVRVLLETQTVAGMAERVLAPGDGEAGP</sequence>
<keyword evidence="1" id="KW-0596">Phosphopantetheine</keyword>
<accession>A0A1I6AJ07</accession>
<dbReference type="InterPro" id="IPR036736">
    <property type="entry name" value="ACP-like_sf"/>
</dbReference>
<protein>
    <submittedName>
        <fullName evidence="4">Acyl carrier protein</fullName>
    </submittedName>
    <submittedName>
        <fullName evidence="5">Phosphopantetheine attachment site</fullName>
    </submittedName>
</protein>
<keyword evidence="2" id="KW-0597">Phosphoprotein</keyword>